<evidence type="ECO:0000313" key="3">
    <source>
        <dbReference type="Proteomes" id="UP001302120"/>
    </source>
</evidence>
<organism evidence="2 3">
    <name type="scientific">Nodularia harveyana UHCC-0300</name>
    <dbReference type="NCBI Taxonomy" id="2974287"/>
    <lineage>
        <taxon>Bacteria</taxon>
        <taxon>Bacillati</taxon>
        <taxon>Cyanobacteriota</taxon>
        <taxon>Cyanophyceae</taxon>
        <taxon>Nostocales</taxon>
        <taxon>Nodulariaceae</taxon>
        <taxon>Nodularia</taxon>
    </lineage>
</organism>
<evidence type="ECO:0008006" key="4">
    <source>
        <dbReference type="Google" id="ProtNLM"/>
    </source>
</evidence>
<proteinExistence type="predicted"/>
<evidence type="ECO:0000313" key="2">
    <source>
        <dbReference type="EMBL" id="MEA5582209.1"/>
    </source>
</evidence>
<comment type="caution">
    <text evidence="2">The sequence shown here is derived from an EMBL/GenBank/DDBJ whole genome shotgun (WGS) entry which is preliminary data.</text>
</comment>
<protein>
    <recommendedName>
        <fullName evidence="4">Isochorismate synthase</fullName>
    </recommendedName>
</protein>
<keyword evidence="3" id="KW-1185">Reference proteome</keyword>
<dbReference type="EMBL" id="JAYGHG010000020">
    <property type="protein sequence ID" value="MEA5582209.1"/>
    <property type="molecule type" value="Genomic_DNA"/>
</dbReference>
<reference evidence="2 3" key="1">
    <citation type="submission" date="2023-12" db="EMBL/GenBank/DDBJ databases">
        <title>Baltic Sea Cyanobacteria.</title>
        <authorList>
            <person name="Delbaje E."/>
            <person name="Fewer D.P."/>
            <person name="Shishido T.K."/>
        </authorList>
    </citation>
    <scope>NUCLEOTIDE SEQUENCE [LARGE SCALE GENOMIC DNA]</scope>
    <source>
        <strain evidence="2 3">UHCC-0300</strain>
    </source>
</reference>
<dbReference type="Proteomes" id="UP001302120">
    <property type="component" value="Unassembled WGS sequence"/>
</dbReference>
<accession>A0ABU5UF78</accession>
<feature type="region of interest" description="Disordered" evidence="1">
    <location>
        <begin position="26"/>
        <end position="48"/>
    </location>
</feature>
<dbReference type="RefSeq" id="WP_323196532.1">
    <property type="nucleotide sequence ID" value="NZ_JAYGHG010000020.1"/>
</dbReference>
<gene>
    <name evidence="2" type="ORF">VB620_12765</name>
</gene>
<sequence length="48" mass="5460">MQSIINIPQQITNYISEAVNRIFSPRDDEYPATGVQPFEGDPAEKKNH</sequence>
<name>A0ABU5UF78_9CYAN</name>
<evidence type="ECO:0000256" key="1">
    <source>
        <dbReference type="SAM" id="MobiDB-lite"/>
    </source>
</evidence>